<dbReference type="AlphaFoldDB" id="A0A2W2BNB0"/>
<comment type="caution">
    <text evidence="1">The sequence shown here is derived from an EMBL/GenBank/DDBJ whole genome shotgun (WGS) entry which is preliminary data.</text>
</comment>
<accession>A0A2W2BNB0</accession>
<evidence type="ECO:0000313" key="2">
    <source>
        <dbReference type="Proteomes" id="UP000248764"/>
    </source>
</evidence>
<dbReference type="EMBL" id="POTW01000052">
    <property type="protein sequence ID" value="PZF81708.1"/>
    <property type="molecule type" value="Genomic_DNA"/>
</dbReference>
<name>A0A2W2BNB0_9ACTN</name>
<dbReference type="Pfam" id="PF19827">
    <property type="entry name" value="DUF6308"/>
    <property type="match status" value="1"/>
</dbReference>
<dbReference type="InterPro" id="IPR046275">
    <property type="entry name" value="DUF6308"/>
</dbReference>
<gene>
    <name evidence="1" type="ORF">C1I92_19795</name>
</gene>
<dbReference type="Proteomes" id="UP000248764">
    <property type="component" value="Unassembled WGS sequence"/>
</dbReference>
<organism evidence="1 2">
    <name type="scientific">Jiangella anatolica</name>
    <dbReference type="NCBI Taxonomy" id="2670374"/>
    <lineage>
        <taxon>Bacteria</taxon>
        <taxon>Bacillati</taxon>
        <taxon>Actinomycetota</taxon>
        <taxon>Actinomycetes</taxon>
        <taxon>Jiangellales</taxon>
        <taxon>Jiangellaceae</taxon>
        <taxon>Jiangella</taxon>
    </lineage>
</organism>
<evidence type="ECO:0000313" key="1">
    <source>
        <dbReference type="EMBL" id="PZF81708.1"/>
    </source>
</evidence>
<proteinExistence type="predicted"/>
<keyword evidence="2" id="KW-1185">Reference proteome</keyword>
<sequence>MSGEPVTMIVVTPTRARRPSSAQLDRARSATLAALEDPAAVENLRLFYDRDSNYAGRSFLAVGPVEYDSITAADLYATSLLGIAVGPRAGRQLLQGGTHRNDVLKALRMVPVETDLADADDAVFDAAENLHLQLKNALGGNKWVAASKLCARKRPRLFPVRDSLVTRNLLGVGQDRRVDWLVYQHLITDGDVQRRLKEVTQESAIRESDLHDPPLRILDVVLWMHVKTA</sequence>
<protein>
    <submittedName>
        <fullName evidence="1">Uncharacterized protein</fullName>
    </submittedName>
</protein>
<reference evidence="1 2" key="1">
    <citation type="submission" date="2018-01" db="EMBL/GenBank/DDBJ databases">
        <title>Draft genome sequence of Jiangella sp. GTF31.</title>
        <authorList>
            <person name="Sahin N."/>
            <person name="Ay H."/>
            <person name="Saygin H."/>
        </authorList>
    </citation>
    <scope>NUCLEOTIDE SEQUENCE [LARGE SCALE GENOMIC DNA]</scope>
    <source>
        <strain evidence="1 2">GTF31</strain>
    </source>
</reference>